<reference evidence="5 6" key="1">
    <citation type="journal article" date="2018" name="Sci. Adv.">
        <title>Multi-heme cytochromes provide a pathway for survival in energy-limited environments.</title>
        <authorList>
            <person name="Deng X."/>
            <person name="Dohmae N."/>
            <person name="Nealson K.H."/>
            <person name="Hashimoto K."/>
            <person name="Okamoto A."/>
        </authorList>
    </citation>
    <scope>NUCLEOTIDE SEQUENCE [LARGE SCALE GENOMIC DNA]</scope>
    <source>
        <strain evidence="5 6">IS5</strain>
    </source>
</reference>
<dbReference type="PANTHER" id="PTHR46733:SF4">
    <property type="entry name" value="HEAT SHOCK PROTEIN 21, CHLOROPLASTIC"/>
    <property type="match status" value="1"/>
</dbReference>
<dbReference type="InterPro" id="IPR002068">
    <property type="entry name" value="A-crystallin/Hsp20_dom"/>
</dbReference>
<keyword evidence="6" id="KW-1185">Reference proteome</keyword>
<dbReference type="EMBL" id="AP017378">
    <property type="protein sequence ID" value="BBD08805.1"/>
    <property type="molecule type" value="Genomic_DNA"/>
</dbReference>
<dbReference type="InterPro" id="IPR044587">
    <property type="entry name" value="HSP21-like"/>
</dbReference>
<dbReference type="PROSITE" id="PS01031">
    <property type="entry name" value="SHSP"/>
    <property type="match status" value="1"/>
</dbReference>
<protein>
    <submittedName>
        <fullName evidence="5">Heat shock protein Hsp20</fullName>
    </submittedName>
</protein>
<comment type="similarity">
    <text evidence="2 3">Belongs to the small heat shock protein (HSP20) family.</text>
</comment>
<dbReference type="InterPro" id="IPR008978">
    <property type="entry name" value="HSP20-like_chaperone"/>
</dbReference>
<keyword evidence="1 5" id="KW-0346">Stress response</keyword>
<dbReference type="RefSeq" id="WP_126379216.1">
    <property type="nucleotide sequence ID" value="NZ_AP017378.1"/>
</dbReference>
<sequence length="121" mass="13810">MTNDIQKHEENLPRYRQPSDILEREDGFHIFMDVPGVAKEDLIIDLNENELVVTGRACFEPGADEKFIEVEFGGCEYRRAFKLSNTVDREKIKANVDNGVLELHLPKAEKAVPKRIEIKAG</sequence>
<organism evidence="5 6">
    <name type="scientific">Desulfovibrio ferrophilus</name>
    <dbReference type="NCBI Taxonomy" id="241368"/>
    <lineage>
        <taxon>Bacteria</taxon>
        <taxon>Pseudomonadati</taxon>
        <taxon>Thermodesulfobacteriota</taxon>
        <taxon>Desulfovibrionia</taxon>
        <taxon>Desulfovibrionales</taxon>
        <taxon>Desulfovibrionaceae</taxon>
        <taxon>Desulfovibrio</taxon>
    </lineage>
</organism>
<evidence type="ECO:0000256" key="1">
    <source>
        <dbReference type="ARBA" id="ARBA00023016"/>
    </source>
</evidence>
<dbReference type="AlphaFoldDB" id="A0A2Z6B037"/>
<dbReference type="GO" id="GO:0009408">
    <property type="term" value="P:response to heat"/>
    <property type="evidence" value="ECO:0007669"/>
    <property type="project" value="InterPro"/>
</dbReference>
<dbReference type="Proteomes" id="UP000269883">
    <property type="component" value="Chromosome"/>
</dbReference>
<dbReference type="CDD" id="cd06464">
    <property type="entry name" value="ACD_sHsps-like"/>
    <property type="match status" value="1"/>
</dbReference>
<dbReference type="KEGG" id="dfl:DFE_2079"/>
<evidence type="ECO:0000259" key="4">
    <source>
        <dbReference type="PROSITE" id="PS01031"/>
    </source>
</evidence>
<proteinExistence type="inferred from homology"/>
<feature type="domain" description="SHSP" evidence="4">
    <location>
        <begin position="10"/>
        <end position="121"/>
    </location>
</feature>
<dbReference type="PANTHER" id="PTHR46733">
    <property type="entry name" value="26.5 KDA HEAT SHOCK PROTEIN, MITOCHONDRIAL"/>
    <property type="match status" value="1"/>
</dbReference>
<dbReference type="Gene3D" id="2.60.40.790">
    <property type="match status" value="1"/>
</dbReference>
<evidence type="ECO:0000256" key="2">
    <source>
        <dbReference type="PROSITE-ProRule" id="PRU00285"/>
    </source>
</evidence>
<gene>
    <name evidence="5" type="ORF">DFE_2079</name>
</gene>
<evidence type="ECO:0000313" key="5">
    <source>
        <dbReference type="EMBL" id="BBD08805.1"/>
    </source>
</evidence>
<dbReference type="SUPFAM" id="SSF49764">
    <property type="entry name" value="HSP20-like chaperones"/>
    <property type="match status" value="1"/>
</dbReference>
<name>A0A2Z6B037_9BACT</name>
<dbReference type="OrthoDB" id="9811615at2"/>
<evidence type="ECO:0000256" key="3">
    <source>
        <dbReference type="RuleBase" id="RU003616"/>
    </source>
</evidence>
<dbReference type="Pfam" id="PF00011">
    <property type="entry name" value="HSP20"/>
    <property type="match status" value="1"/>
</dbReference>
<evidence type="ECO:0000313" key="6">
    <source>
        <dbReference type="Proteomes" id="UP000269883"/>
    </source>
</evidence>
<accession>A0A2Z6B037</accession>